<reference evidence="1" key="1">
    <citation type="submission" date="2013-12" db="EMBL/GenBank/DDBJ databases">
        <title>The Genome Sequence of Aphanomyces astaci APO3.</title>
        <authorList>
            <consortium name="The Broad Institute Genomics Platform"/>
            <person name="Russ C."/>
            <person name="Tyler B."/>
            <person name="van West P."/>
            <person name="Dieguez-Uribeondo J."/>
            <person name="Young S.K."/>
            <person name="Zeng Q."/>
            <person name="Gargeya S."/>
            <person name="Fitzgerald M."/>
            <person name="Abouelleil A."/>
            <person name="Alvarado L."/>
            <person name="Chapman S.B."/>
            <person name="Gainer-Dewar J."/>
            <person name="Goldberg J."/>
            <person name="Griggs A."/>
            <person name="Gujja S."/>
            <person name="Hansen M."/>
            <person name="Howarth C."/>
            <person name="Imamovic A."/>
            <person name="Ireland A."/>
            <person name="Larimer J."/>
            <person name="McCowan C."/>
            <person name="Murphy C."/>
            <person name="Pearson M."/>
            <person name="Poon T.W."/>
            <person name="Priest M."/>
            <person name="Roberts A."/>
            <person name="Saif S."/>
            <person name="Shea T."/>
            <person name="Sykes S."/>
            <person name="Wortman J."/>
            <person name="Nusbaum C."/>
            <person name="Birren B."/>
        </authorList>
    </citation>
    <scope>NUCLEOTIDE SEQUENCE [LARGE SCALE GENOMIC DNA]</scope>
    <source>
        <strain evidence="1">APO3</strain>
    </source>
</reference>
<dbReference type="EMBL" id="KI913307">
    <property type="protein sequence ID" value="ETV64463.1"/>
    <property type="molecule type" value="Genomic_DNA"/>
</dbReference>
<gene>
    <name evidence="1" type="ORF">H257_18659</name>
</gene>
<protein>
    <submittedName>
        <fullName evidence="1">Uncharacterized protein</fullName>
    </submittedName>
</protein>
<accession>W4FCK7</accession>
<dbReference type="RefSeq" id="XP_009846055.1">
    <property type="nucleotide sequence ID" value="XM_009847753.1"/>
</dbReference>
<proteinExistence type="predicted"/>
<organism evidence="1">
    <name type="scientific">Aphanomyces astaci</name>
    <name type="common">Crayfish plague agent</name>
    <dbReference type="NCBI Taxonomy" id="112090"/>
    <lineage>
        <taxon>Eukaryota</taxon>
        <taxon>Sar</taxon>
        <taxon>Stramenopiles</taxon>
        <taxon>Oomycota</taxon>
        <taxon>Saprolegniomycetes</taxon>
        <taxon>Saprolegniales</taxon>
        <taxon>Verrucalvaceae</taxon>
        <taxon>Aphanomyces</taxon>
    </lineage>
</organism>
<dbReference type="AlphaFoldDB" id="W4FCK7"/>
<evidence type="ECO:0000313" key="1">
    <source>
        <dbReference type="EMBL" id="ETV64463.1"/>
    </source>
</evidence>
<sequence length="219" mass="23487">MERVRSIWKETKSVTVVETVDVAEVSLDNAVICAARVVCVAGQAVSLDASFDSSADQSVVHPATLAKLKKQGRNVLVTKLKTPIKVMVFVGPAHTVTEEATMDLRFEKDAGPAVLVRLSMVGFAEAEPKLTVDYLVAAVQPLAVRARVKELMKLNENRSLKKDARDFKRWPADCVATASSMAAAVPATAKPDKLPAATKTPKTGKAPKVVAVVKEDKIP</sequence>
<name>W4FCK7_APHAT</name>
<dbReference type="GeneID" id="20820655"/>
<dbReference type="VEuPathDB" id="FungiDB:H257_18659"/>